<sequence>MALAAGLVLLLWPRAPDPLETGATPGESLLFSNGQDLSANAIAYPMPETPFKEQRKPPCMPELEVEVRGGCWILHTKTAPCPRSSAEYQGKCYVPVKKPDPVPRSIQP</sequence>
<dbReference type="Proteomes" id="UP000182229">
    <property type="component" value="Unassembled WGS sequence"/>
</dbReference>
<protein>
    <recommendedName>
        <fullName evidence="3">Protein kinase</fullName>
    </recommendedName>
</protein>
<keyword evidence="2" id="KW-1185">Reference proteome</keyword>
<evidence type="ECO:0008006" key="3">
    <source>
        <dbReference type="Google" id="ProtNLM"/>
    </source>
</evidence>
<comment type="caution">
    <text evidence="1">The sequence shown here is derived from an EMBL/GenBank/DDBJ whole genome shotgun (WGS) entry which is preliminary data.</text>
</comment>
<proteinExistence type="predicted"/>
<reference evidence="2" key="1">
    <citation type="submission" date="2016-11" db="EMBL/GenBank/DDBJ databases">
        <authorList>
            <person name="Shukria A."/>
            <person name="Stevens D.C."/>
        </authorList>
    </citation>
    <scope>NUCLEOTIDE SEQUENCE [LARGE SCALE GENOMIC DNA]</scope>
    <source>
        <strain evidence="2">Cbfe23</strain>
    </source>
</reference>
<evidence type="ECO:0000313" key="1">
    <source>
        <dbReference type="EMBL" id="OJH40564.1"/>
    </source>
</evidence>
<organism evidence="1 2">
    <name type="scientific">Cystobacter ferrugineus</name>
    <dbReference type="NCBI Taxonomy" id="83449"/>
    <lineage>
        <taxon>Bacteria</taxon>
        <taxon>Pseudomonadati</taxon>
        <taxon>Myxococcota</taxon>
        <taxon>Myxococcia</taxon>
        <taxon>Myxococcales</taxon>
        <taxon>Cystobacterineae</taxon>
        <taxon>Archangiaceae</taxon>
        <taxon>Cystobacter</taxon>
    </lineage>
</organism>
<reference evidence="1 2" key="2">
    <citation type="submission" date="2016-12" db="EMBL/GenBank/DDBJ databases">
        <title>Draft Genome Sequence of Cystobacter ferrugineus Strain Cbfe23.</title>
        <authorList>
            <person name="Akbar S."/>
            <person name="Dowd S.E."/>
            <person name="Stevens D.C."/>
        </authorList>
    </citation>
    <scope>NUCLEOTIDE SEQUENCE [LARGE SCALE GENOMIC DNA]</scope>
    <source>
        <strain evidence="1 2">Cbfe23</strain>
    </source>
</reference>
<name>A0A1L9BE82_9BACT</name>
<dbReference type="EMBL" id="MPIN01000003">
    <property type="protein sequence ID" value="OJH40564.1"/>
    <property type="molecule type" value="Genomic_DNA"/>
</dbReference>
<dbReference type="AlphaFoldDB" id="A0A1L9BE82"/>
<accession>A0A1L9BE82</accession>
<evidence type="ECO:0000313" key="2">
    <source>
        <dbReference type="Proteomes" id="UP000182229"/>
    </source>
</evidence>
<gene>
    <name evidence="1" type="ORF">BON30_14385</name>
</gene>